<evidence type="ECO:0000256" key="1">
    <source>
        <dbReference type="SAM" id="MobiDB-lite"/>
    </source>
</evidence>
<dbReference type="HOGENOM" id="CLU_1459358_0_0_3"/>
<protein>
    <submittedName>
        <fullName evidence="3">Gll3367 protein</fullName>
    </submittedName>
</protein>
<dbReference type="Proteomes" id="UP000000557">
    <property type="component" value="Chromosome"/>
</dbReference>
<dbReference type="KEGG" id="gvi:gll3367"/>
<proteinExistence type="predicted"/>
<reference evidence="3 4" key="2">
    <citation type="journal article" date="2003" name="DNA Res.">
        <title>Complete genome structure of Gloeobacter violaceus PCC 7421, a cyanobacterium that lacks thylakoids (supplement).</title>
        <authorList>
            <person name="Nakamura Y."/>
            <person name="Kaneko T."/>
            <person name="Sato S."/>
            <person name="Mimuro M."/>
            <person name="Miyashita H."/>
            <person name="Tsuchiya T."/>
            <person name="Sasamoto S."/>
            <person name="Watanabe A."/>
            <person name="Kawashima K."/>
            <person name="Kishida Y."/>
            <person name="Kiyokawa C."/>
            <person name="Kohara M."/>
            <person name="Matsumoto M."/>
            <person name="Matsuno A."/>
            <person name="Nakazaki N."/>
            <person name="Shimpo S."/>
            <person name="Takeuchi C."/>
            <person name="Yamada M."/>
            <person name="Tabata S."/>
        </authorList>
    </citation>
    <scope>NUCLEOTIDE SEQUENCE [LARGE SCALE GENOMIC DNA]</scope>
    <source>
        <strain evidence="4">ATCC 29082 / PCC 7421</strain>
    </source>
</reference>
<organism evidence="3 4">
    <name type="scientific">Gloeobacter violaceus (strain ATCC 29082 / PCC 7421)</name>
    <dbReference type="NCBI Taxonomy" id="251221"/>
    <lineage>
        <taxon>Bacteria</taxon>
        <taxon>Bacillati</taxon>
        <taxon>Cyanobacteriota</taxon>
        <taxon>Cyanophyceae</taxon>
        <taxon>Gloeobacterales</taxon>
        <taxon>Gloeobacteraceae</taxon>
        <taxon>Gloeobacter</taxon>
    </lineage>
</organism>
<keyword evidence="2" id="KW-1133">Transmembrane helix</keyword>
<evidence type="ECO:0000256" key="2">
    <source>
        <dbReference type="SAM" id="Phobius"/>
    </source>
</evidence>
<feature type="region of interest" description="Disordered" evidence="1">
    <location>
        <begin position="48"/>
        <end position="94"/>
    </location>
</feature>
<feature type="transmembrane region" description="Helical" evidence="2">
    <location>
        <begin position="166"/>
        <end position="183"/>
    </location>
</feature>
<dbReference type="AlphaFoldDB" id="Q7NG07"/>
<keyword evidence="2" id="KW-0812">Transmembrane</keyword>
<dbReference type="PhylomeDB" id="Q7NG07"/>
<dbReference type="InParanoid" id="Q7NG07"/>
<feature type="compositionally biased region" description="Basic and acidic residues" evidence="1">
    <location>
        <begin position="71"/>
        <end position="80"/>
    </location>
</feature>
<dbReference type="EMBL" id="BA000045">
    <property type="protein sequence ID" value="BAC91308.1"/>
    <property type="molecule type" value="Genomic_DNA"/>
</dbReference>
<keyword evidence="2" id="KW-0472">Membrane</keyword>
<dbReference type="OrthoDB" id="8368551at2"/>
<keyword evidence="4" id="KW-1185">Reference proteome</keyword>
<evidence type="ECO:0000313" key="4">
    <source>
        <dbReference type="Proteomes" id="UP000000557"/>
    </source>
</evidence>
<gene>
    <name evidence="3" type="ordered locus">gll3367</name>
</gene>
<sequence>MPFQPDSASAAKIRLAAEQISPSWSVLLVVHIPMLGILEQGLDTPMENKPNYGDFSSYLPHDEPSAGTNESAKEIPDTGHRQPPPASEHTDQAQVKERIDDALHQTAGKLHDLAQKLEGYGESGSQTGKVTEKVAGGLHRGAEYLEKAKVDDLGNQLTETIRKQPLASLGIAFGVGFVIARLLRR</sequence>
<reference evidence="3 4" key="1">
    <citation type="journal article" date="2003" name="DNA Res.">
        <title>Complete genome structure of Gloeobacter violaceus PCC 7421, a cyanobacterium that lacks thylakoids.</title>
        <authorList>
            <person name="Nakamura Y."/>
            <person name="Kaneko T."/>
            <person name="Sato S."/>
            <person name="Mimuro M."/>
            <person name="Miyashita H."/>
            <person name="Tsuchiya T."/>
            <person name="Sasamoto S."/>
            <person name="Watanabe A."/>
            <person name="Kawashima K."/>
            <person name="Kishida Y."/>
            <person name="Kiyokawa C."/>
            <person name="Kohara M."/>
            <person name="Matsumoto M."/>
            <person name="Matsuno A."/>
            <person name="Nakazaki N."/>
            <person name="Shimpo S."/>
            <person name="Takeuchi C."/>
            <person name="Yamada M."/>
            <person name="Tabata S."/>
        </authorList>
    </citation>
    <scope>NUCLEOTIDE SEQUENCE [LARGE SCALE GENOMIC DNA]</scope>
    <source>
        <strain evidence="4">ATCC 29082 / PCC 7421</strain>
    </source>
</reference>
<dbReference type="EnsemblBacteria" id="BAC91308">
    <property type="protein sequence ID" value="BAC91308"/>
    <property type="gene ID" value="BAC91308"/>
</dbReference>
<dbReference type="STRING" id="251221.gene:10760878"/>
<evidence type="ECO:0000313" key="3">
    <source>
        <dbReference type="EMBL" id="BAC91308.1"/>
    </source>
</evidence>
<name>Q7NG07_GLOVI</name>
<accession>Q7NG07</accession>